<proteinExistence type="predicted"/>
<name>A0A6N2NFK7_SALVM</name>
<reference evidence="1" key="1">
    <citation type="submission" date="2019-03" db="EMBL/GenBank/DDBJ databases">
        <authorList>
            <person name="Mank J."/>
            <person name="Almeida P."/>
        </authorList>
    </citation>
    <scope>NUCLEOTIDE SEQUENCE</scope>
    <source>
        <strain evidence="1">78183</strain>
    </source>
</reference>
<dbReference type="EMBL" id="CAADRP010002063">
    <property type="protein sequence ID" value="VFU60559.1"/>
    <property type="molecule type" value="Genomic_DNA"/>
</dbReference>
<organism evidence="1">
    <name type="scientific">Salix viminalis</name>
    <name type="common">Common osier</name>
    <name type="synonym">Basket willow</name>
    <dbReference type="NCBI Taxonomy" id="40686"/>
    <lineage>
        <taxon>Eukaryota</taxon>
        <taxon>Viridiplantae</taxon>
        <taxon>Streptophyta</taxon>
        <taxon>Embryophyta</taxon>
        <taxon>Tracheophyta</taxon>
        <taxon>Spermatophyta</taxon>
        <taxon>Magnoliopsida</taxon>
        <taxon>eudicotyledons</taxon>
        <taxon>Gunneridae</taxon>
        <taxon>Pentapetalae</taxon>
        <taxon>rosids</taxon>
        <taxon>fabids</taxon>
        <taxon>Malpighiales</taxon>
        <taxon>Salicaceae</taxon>
        <taxon>Saliceae</taxon>
        <taxon>Salix</taxon>
    </lineage>
</organism>
<evidence type="ECO:0000313" key="1">
    <source>
        <dbReference type="EMBL" id="VFU60559.1"/>
    </source>
</evidence>
<protein>
    <submittedName>
        <fullName evidence="1">Uncharacterized protein</fullName>
    </submittedName>
</protein>
<gene>
    <name evidence="1" type="ORF">SVIM_LOCUS449293</name>
</gene>
<accession>A0A6N2NFK7</accession>
<dbReference type="AlphaFoldDB" id="A0A6N2NFK7"/>
<sequence>MYTSNSKFRTQPTSPNVLFYYKITH</sequence>